<evidence type="ECO:0000313" key="1">
    <source>
        <dbReference type="EMBL" id="AWL28253.1"/>
    </source>
</evidence>
<protein>
    <submittedName>
        <fullName evidence="1">Uncharacterized protein</fullName>
    </submittedName>
</protein>
<sequence>MGAVLIGVNEYIDNIPEQFISVDELLKILADCEKTTIIKSAQWLMNHIQILNRTRKLILKNSYTLVEYEYNDNDFYNCPITTIRLIADEEEVFYTDCVGFARYRVLKDLKNIGLGINDDLIGNSPYMSKSCSESDDNFYKNQCYDLMKDLNKVRNMNIQKPQKLSDIHQHATFLNKDNHLYCREMALLGRLNHEFNVLGNYGGRSNKEDKIKDFLRDNGEEYGFRDPKPFNYKAISSLIDLIKDQKTTVEILSDLEVETKEKVTEKYKK</sequence>
<dbReference type="STRING" id="1871111.GCA_001704615_02887"/>
<dbReference type="RefSeq" id="WP_081406090.1">
    <property type="nucleotide sequence ID" value="NZ_CP029397.2"/>
</dbReference>
<name>A0A2S2FBA6_9GAMM</name>
<dbReference type="Proteomes" id="UP000245977">
    <property type="component" value="Chromosome"/>
</dbReference>
<dbReference type="KEGG" id="adv:DJ533_06525"/>
<accession>A0A2S2FBA6</accession>
<proteinExistence type="predicted"/>
<gene>
    <name evidence="1" type="ORF">DJ533_06525</name>
</gene>
<dbReference type="EMBL" id="CP029397">
    <property type="protein sequence ID" value="AWL28253.1"/>
    <property type="molecule type" value="Genomic_DNA"/>
</dbReference>
<evidence type="ECO:0000313" key="2">
    <source>
        <dbReference type="Proteomes" id="UP000245977"/>
    </source>
</evidence>
<dbReference type="AlphaFoldDB" id="A0A2S2FBA6"/>
<reference evidence="1" key="1">
    <citation type="submission" date="2019-08" db="EMBL/GenBank/DDBJ databases">
        <title>The complete genome of Acinetobacter defluvii strain WCHAD010030.</title>
        <authorList>
            <person name="Hu Y."/>
            <person name="Qin J."/>
            <person name="Feng Y."/>
            <person name="Zong Z."/>
        </authorList>
    </citation>
    <scope>NUCLEOTIDE SEQUENCE</scope>
    <source>
        <strain evidence="1">WCHA30</strain>
    </source>
</reference>
<organism evidence="1 2">
    <name type="scientific">Acinetobacter defluvii</name>
    <dbReference type="NCBI Taxonomy" id="1871111"/>
    <lineage>
        <taxon>Bacteria</taxon>
        <taxon>Pseudomonadati</taxon>
        <taxon>Pseudomonadota</taxon>
        <taxon>Gammaproteobacteria</taxon>
        <taxon>Moraxellales</taxon>
        <taxon>Moraxellaceae</taxon>
        <taxon>Acinetobacter</taxon>
    </lineage>
</organism>
<dbReference type="OrthoDB" id="6694745at2"/>
<keyword evidence="2" id="KW-1185">Reference proteome</keyword>